<evidence type="ECO:0000313" key="5">
    <source>
        <dbReference type="Proteomes" id="UP000191135"/>
    </source>
</evidence>
<dbReference type="Gene3D" id="3.50.50.60">
    <property type="entry name" value="FAD/NAD(P)-binding domain"/>
    <property type="match status" value="2"/>
</dbReference>
<evidence type="ECO:0000256" key="1">
    <source>
        <dbReference type="ARBA" id="ARBA00022630"/>
    </source>
</evidence>
<dbReference type="RefSeq" id="WP_018062654.1">
    <property type="nucleotide sequence ID" value="NZ_AQWH01000001.1"/>
</dbReference>
<gene>
    <name evidence="4" type="primary">hapE</name>
    <name evidence="4" type="ORF">Mame_02139</name>
</gene>
<keyword evidence="2" id="KW-0274">FAD</keyword>
<dbReference type="AlphaFoldDB" id="A0A1U9Z1A0"/>
<dbReference type="eggNOG" id="COG2072">
    <property type="taxonomic scope" value="Bacteria"/>
</dbReference>
<dbReference type="KEGG" id="mmed:Mame_02139"/>
<dbReference type="GO" id="GO:0033767">
    <property type="term" value="F:4-hydroxyacetophenone monooxygenase activity"/>
    <property type="evidence" value="ECO:0007669"/>
    <property type="project" value="UniProtKB-EC"/>
</dbReference>
<keyword evidence="1" id="KW-0285">Flavoprotein</keyword>
<dbReference type="GO" id="GO:0050661">
    <property type="term" value="F:NADP binding"/>
    <property type="evidence" value="ECO:0007669"/>
    <property type="project" value="InterPro"/>
</dbReference>
<evidence type="ECO:0000256" key="3">
    <source>
        <dbReference type="ARBA" id="ARBA00023002"/>
    </source>
</evidence>
<dbReference type="InterPro" id="IPR020946">
    <property type="entry name" value="Flavin_mOase-like"/>
</dbReference>
<evidence type="ECO:0000313" key="4">
    <source>
        <dbReference type="EMBL" id="AQZ51477.1"/>
    </source>
</evidence>
<keyword evidence="4" id="KW-0503">Monooxygenase</keyword>
<protein>
    <submittedName>
        <fullName evidence="4">4-hydroxyacetophenone monooxygenase</fullName>
        <ecNumber evidence="4">1.14.13.84</ecNumber>
    </submittedName>
</protein>
<sequence>MNTLHPLANDPTATVERHDVLVERLSDADPSALVMVLVQLTGDMALLDHYGPMLSKPGAFEHSIPDGDMQAFLSRLADVLLDPHHVEPEITPDQLHRMMNVFCREEVSARYLPMLFEDLGFKPTPEHFENASPRARARAEKFNVLVIGAGASGINAGIKLNEAGIPYEIIERNEDVGGVWHENTYPDCGVDSANHLYCYSFALNHNWSRYYVRQEELKSYLRDCALRYDVLKHVRFQQEVLSLRYDNEEKLWHAVIRMPDGTTRRASAHAIISSVGQLNQPMIPDIKGLENFKGEQMHTARWNHDYDFTGKNVAMVGTGASGMQAGPATARIAKHLTIYQRAAPWVIPRHNYHNLVTDNVKWVLANVPHYARWYRFLLFWAYGDGIHDALVRDPAWAGRKDAISQRSADIRKEWTKYIDEVMADRRDLRAKVLPDYAPFGKRSLRDNGWFETLKRDNVELNNDGIDHIEADAIVDKAGRRTPVDAIIWATGFHASRMIYPMEVVGAHGKSLRELWGDDDPRAYLGICVPDFPNFFMTYGPNTNLAHGGSIIFQAECQVHYIVECLEMLLERGDAAMECTKAAHDAYNEKLDAILSRMVWTNEGVTNWYQNKRGRVTTNSPWKLVEYWELTRKPDPEAFEFIGEDA</sequence>
<keyword evidence="5" id="KW-1185">Reference proteome</keyword>
<keyword evidence="3 4" id="KW-0560">Oxidoreductase</keyword>
<accession>A0A1U9Z1A0</accession>
<dbReference type="GO" id="GO:0050660">
    <property type="term" value="F:flavin adenine dinucleotide binding"/>
    <property type="evidence" value="ECO:0007669"/>
    <property type="project" value="InterPro"/>
</dbReference>
<dbReference type="OrthoDB" id="312624at2"/>
<evidence type="ECO:0000256" key="2">
    <source>
        <dbReference type="ARBA" id="ARBA00022827"/>
    </source>
</evidence>
<dbReference type="SUPFAM" id="SSF51905">
    <property type="entry name" value="FAD/NAD(P)-binding domain"/>
    <property type="match status" value="2"/>
</dbReference>
<dbReference type="GO" id="GO:0004499">
    <property type="term" value="F:N,N-dimethylaniline monooxygenase activity"/>
    <property type="evidence" value="ECO:0007669"/>
    <property type="project" value="InterPro"/>
</dbReference>
<dbReference type="EC" id="1.14.13.84" evidence="4"/>
<dbReference type="EMBL" id="CP020330">
    <property type="protein sequence ID" value="AQZ51477.1"/>
    <property type="molecule type" value="Genomic_DNA"/>
</dbReference>
<organism evidence="4 5">
    <name type="scientific">Martelella mediterranea DSM 17316</name>
    <dbReference type="NCBI Taxonomy" id="1122214"/>
    <lineage>
        <taxon>Bacteria</taxon>
        <taxon>Pseudomonadati</taxon>
        <taxon>Pseudomonadota</taxon>
        <taxon>Alphaproteobacteria</taxon>
        <taxon>Hyphomicrobiales</taxon>
        <taxon>Aurantimonadaceae</taxon>
        <taxon>Martelella</taxon>
    </lineage>
</organism>
<dbReference type="InterPro" id="IPR051209">
    <property type="entry name" value="FAD-bind_Monooxygenase_sf"/>
</dbReference>
<dbReference type="PANTHER" id="PTHR42877:SF4">
    <property type="entry name" value="FAD_NAD(P)-BINDING DOMAIN-CONTAINING PROTEIN-RELATED"/>
    <property type="match status" value="1"/>
</dbReference>
<dbReference type="InterPro" id="IPR036188">
    <property type="entry name" value="FAD/NAD-bd_sf"/>
</dbReference>
<dbReference type="PANTHER" id="PTHR42877">
    <property type="entry name" value="L-ORNITHINE N(5)-MONOOXYGENASE-RELATED"/>
    <property type="match status" value="1"/>
</dbReference>
<name>A0A1U9Z1A0_9HYPH</name>
<dbReference type="Proteomes" id="UP000191135">
    <property type="component" value="Chromosome"/>
</dbReference>
<dbReference type="STRING" id="1122214.Mame_02139"/>
<dbReference type="Pfam" id="PF00743">
    <property type="entry name" value="FMO-like"/>
    <property type="match status" value="1"/>
</dbReference>
<reference evidence="4 5" key="1">
    <citation type="submission" date="2017-03" db="EMBL/GenBank/DDBJ databases">
        <title>Foreign affairs: Plasmid Transfer between Roseobacters and Rhizobia.</title>
        <authorList>
            <person name="Bartling P."/>
            <person name="Bunk B."/>
            <person name="Overmann J."/>
            <person name="Brinkmann H."/>
            <person name="Petersen J."/>
        </authorList>
    </citation>
    <scope>NUCLEOTIDE SEQUENCE [LARGE SCALE GENOMIC DNA]</scope>
    <source>
        <strain evidence="4 5">MACL11</strain>
    </source>
</reference>
<dbReference type="PRINTS" id="PR00411">
    <property type="entry name" value="PNDRDTASEI"/>
</dbReference>
<proteinExistence type="predicted"/>